<feature type="compositionally biased region" description="Polar residues" evidence="11">
    <location>
        <begin position="196"/>
        <end position="205"/>
    </location>
</feature>
<feature type="region of interest" description="Disordered" evidence="11">
    <location>
        <begin position="281"/>
        <end position="308"/>
    </location>
</feature>
<accession>A0A8B7YSU2</accession>
<evidence type="ECO:0000313" key="15">
    <source>
        <dbReference type="RefSeq" id="XP_022096363.1"/>
    </source>
</evidence>
<keyword evidence="8" id="KW-0862">Zinc</keyword>
<keyword evidence="5" id="KW-0479">Metal-binding</keyword>
<feature type="domain" description="Sodium channel modifier 1 acidic C-terminal" evidence="13">
    <location>
        <begin position="375"/>
        <end position="412"/>
    </location>
</feature>
<protein>
    <recommendedName>
        <fullName evidence="3">Sodium channel modifier 1</fullName>
    </recommendedName>
</protein>
<proteinExistence type="predicted"/>
<dbReference type="AlphaFoldDB" id="A0A8B7YSU2"/>
<evidence type="ECO:0000256" key="5">
    <source>
        <dbReference type="ARBA" id="ARBA00022723"/>
    </source>
</evidence>
<dbReference type="OrthoDB" id="1924550at2759"/>
<dbReference type="InterPro" id="IPR031622">
    <property type="entry name" value="Znf-SCNM1"/>
</dbReference>
<evidence type="ECO:0000256" key="9">
    <source>
        <dbReference type="ARBA" id="ARBA00023187"/>
    </source>
</evidence>
<dbReference type="GO" id="GO:0008380">
    <property type="term" value="P:RNA splicing"/>
    <property type="evidence" value="ECO:0007669"/>
    <property type="project" value="UniProtKB-KW"/>
</dbReference>
<feature type="region of interest" description="Disordered" evidence="11">
    <location>
        <begin position="137"/>
        <end position="231"/>
    </location>
</feature>
<evidence type="ECO:0000259" key="12">
    <source>
        <dbReference type="Pfam" id="PF15803"/>
    </source>
</evidence>
<evidence type="ECO:0000256" key="7">
    <source>
        <dbReference type="ARBA" id="ARBA00022771"/>
    </source>
</evidence>
<dbReference type="PANTHER" id="PTHR32297:SF1">
    <property type="entry name" value="SODIUM CHANNEL MODIFIER 1"/>
    <property type="match status" value="1"/>
</dbReference>
<gene>
    <name evidence="15" type="primary">LOC110982341</name>
</gene>
<feature type="domain" description="Sodium channel modifier 1 zinc-finger" evidence="12">
    <location>
        <begin position="44"/>
        <end position="69"/>
    </location>
</feature>
<evidence type="ECO:0000256" key="10">
    <source>
        <dbReference type="ARBA" id="ARBA00023242"/>
    </source>
</evidence>
<dbReference type="Proteomes" id="UP000694845">
    <property type="component" value="Unplaced"/>
</dbReference>
<keyword evidence="6" id="KW-0747">Spliceosome</keyword>
<feature type="region of interest" description="Disordered" evidence="11">
    <location>
        <begin position="338"/>
        <end position="380"/>
    </location>
</feature>
<keyword evidence="14" id="KW-1185">Reference proteome</keyword>
<evidence type="ECO:0000256" key="4">
    <source>
        <dbReference type="ARBA" id="ARBA00022664"/>
    </source>
</evidence>
<keyword evidence="7" id="KW-0863">Zinc-finger</keyword>
<evidence type="ECO:0000256" key="2">
    <source>
        <dbReference type="ARBA" id="ARBA00004642"/>
    </source>
</evidence>
<keyword evidence="10" id="KW-0539">Nucleus</keyword>
<evidence type="ECO:0000256" key="1">
    <source>
        <dbReference type="ARBA" id="ARBA00004324"/>
    </source>
</evidence>
<dbReference type="RefSeq" id="XP_022096363.1">
    <property type="nucleotide sequence ID" value="XM_022240671.1"/>
</dbReference>
<dbReference type="Pfam" id="PF15805">
    <property type="entry name" value="SCNM1_acidic"/>
    <property type="match status" value="1"/>
</dbReference>
<evidence type="ECO:0000256" key="11">
    <source>
        <dbReference type="SAM" id="MobiDB-lite"/>
    </source>
</evidence>
<dbReference type="GO" id="GO:0008270">
    <property type="term" value="F:zinc ion binding"/>
    <property type="evidence" value="ECO:0007669"/>
    <property type="project" value="UniProtKB-KW"/>
</dbReference>
<dbReference type="KEGG" id="aplc:110982341"/>
<dbReference type="GeneID" id="110982341"/>
<dbReference type="InterPro" id="IPR031625">
    <property type="entry name" value="SCNM1_acidic"/>
</dbReference>
<reference evidence="15" key="1">
    <citation type="submission" date="2025-08" db="UniProtKB">
        <authorList>
            <consortium name="RefSeq"/>
        </authorList>
    </citation>
    <scope>IDENTIFICATION</scope>
</reference>
<dbReference type="Pfam" id="PF15803">
    <property type="entry name" value="zf-SCNM1"/>
    <property type="match status" value="1"/>
</dbReference>
<evidence type="ECO:0000256" key="3">
    <source>
        <dbReference type="ARBA" id="ARBA00020620"/>
    </source>
</evidence>
<dbReference type="GO" id="GO:0005681">
    <property type="term" value="C:spliceosomal complex"/>
    <property type="evidence" value="ECO:0007669"/>
    <property type="project" value="UniProtKB-KW"/>
</dbReference>
<organism evidence="14 15">
    <name type="scientific">Acanthaster planci</name>
    <name type="common">Crown-of-thorns starfish</name>
    <dbReference type="NCBI Taxonomy" id="133434"/>
    <lineage>
        <taxon>Eukaryota</taxon>
        <taxon>Metazoa</taxon>
        <taxon>Echinodermata</taxon>
        <taxon>Eleutherozoa</taxon>
        <taxon>Asterozoa</taxon>
        <taxon>Asteroidea</taxon>
        <taxon>Valvatacea</taxon>
        <taxon>Valvatida</taxon>
        <taxon>Acanthasteridae</taxon>
        <taxon>Acanthaster</taxon>
    </lineage>
</organism>
<name>A0A8B7YSU2_ACAPL</name>
<evidence type="ECO:0000256" key="8">
    <source>
        <dbReference type="ARBA" id="ARBA00022833"/>
    </source>
</evidence>
<keyword evidence="9" id="KW-0508">mRNA splicing</keyword>
<dbReference type="GO" id="GO:0016607">
    <property type="term" value="C:nuclear speck"/>
    <property type="evidence" value="ECO:0007669"/>
    <property type="project" value="UniProtKB-SubCell"/>
</dbReference>
<feature type="compositionally biased region" description="Basic and acidic residues" evidence="11">
    <location>
        <begin position="338"/>
        <end position="358"/>
    </location>
</feature>
<evidence type="ECO:0000259" key="13">
    <source>
        <dbReference type="Pfam" id="PF15805"/>
    </source>
</evidence>
<evidence type="ECO:0000256" key="6">
    <source>
        <dbReference type="ARBA" id="ARBA00022728"/>
    </source>
</evidence>
<dbReference type="InterPro" id="IPR033570">
    <property type="entry name" value="SCNM1"/>
</dbReference>
<feature type="compositionally biased region" description="Basic and acidic residues" evidence="11">
    <location>
        <begin position="366"/>
        <end position="380"/>
    </location>
</feature>
<keyword evidence="4" id="KW-0507">mRNA processing</keyword>
<comment type="subcellular location">
    <subcellularLocation>
        <location evidence="1">Nucleus speckle</location>
    </subcellularLocation>
    <subcellularLocation>
        <location evidence="2">Nucleus</location>
        <location evidence="2">Nucleoplasm</location>
    </subcellularLocation>
</comment>
<evidence type="ECO:0000313" key="14">
    <source>
        <dbReference type="Proteomes" id="UP000694845"/>
    </source>
</evidence>
<feature type="compositionally biased region" description="Basic and acidic residues" evidence="11">
    <location>
        <begin position="140"/>
        <end position="153"/>
    </location>
</feature>
<dbReference type="GO" id="GO:0006397">
    <property type="term" value="P:mRNA processing"/>
    <property type="evidence" value="ECO:0007669"/>
    <property type="project" value="UniProtKB-KW"/>
</dbReference>
<dbReference type="PANTHER" id="PTHR32297">
    <property type="entry name" value="SODIUM CHANNEL MODIFIER 1"/>
    <property type="match status" value="1"/>
</dbReference>
<feature type="compositionally biased region" description="Polar residues" evidence="11">
    <location>
        <begin position="161"/>
        <end position="184"/>
    </location>
</feature>
<sequence>MSFKRDGDDQSQLNLLKKRRVSDLLADDIPEDEALLMSNGRYACTVCSHRPVLDTIAMLLVHRQGKKHQSYVRGYYAKKQDLMKEVEKRKQQLYLKQQEQRGISQEEIKDVAPLLTKTRKATHHALLKTAPYKGCSGLSRKQDSCSVRRETPDKTAGSFFQRVSQTSRQHDSTCSGPKLTSATCSDDLPGNRGPPSGNQSETAADSPSVHITKGQSDSTISIGHRNDAASYPTLEGSTEIMLHSQNAASVEEPLTVTEKRHPASFQLKPYVPKHQRHKALPVPQPITGSANKSGCEIRPSLTTKLGDTSTREPLQFKSSVAGSLMVLRDSGSLTCDVGTKRRDPIPSRDLSKRAERKVSKPTGESMKCRNPRDDTRRADREKYLKLTSSGWKTDWRGGWVQDQDVEFDSDEEVTAQ</sequence>